<keyword evidence="2" id="KW-1185">Reference proteome</keyword>
<comment type="caution">
    <text evidence="1">The sequence shown here is derived from an EMBL/GenBank/DDBJ whole genome shotgun (WGS) entry which is preliminary data.</text>
</comment>
<gene>
    <name evidence="1" type="ORF">SAMN06264346_10222</name>
</gene>
<name>A0ABY1NGH0_9FLAO</name>
<dbReference type="RefSeq" id="WP_283421090.1">
    <property type="nucleotide sequence ID" value="NZ_FXTZ01000002.1"/>
</dbReference>
<sequence>MDIRIIIKIVADDQNIYTFVKTSNQIFMTKTVYLRAFRIENSDISQRTVNVKELLEAKMESTTVDARRMLLNNNDNEEDLICDYELSNHFVFAAILRIKPRGDVPNIPDNLFNDNRFLISELDELEIDSSLVYKDHYYFFMNNEYLVTNLSRNTNITRLQTYINHLLEDERDGTLYEFTPLIQEAPEYKLKDLEKIKIQDPNINIIEDSADGEESQTRSLSLSMLTDLLSSVRDIDSHRLDQVVSAELLLKFKKPRDMSSDDYQRVLGAYMKPISDTENVTFYPKKGSPVKGSDILTTKQVDIDLTQSGKLSEQHLKQEMERFLREL</sequence>
<dbReference type="Proteomes" id="UP001157960">
    <property type="component" value="Unassembled WGS sequence"/>
</dbReference>
<reference evidence="1 2" key="1">
    <citation type="submission" date="2017-05" db="EMBL/GenBank/DDBJ databases">
        <authorList>
            <person name="Varghese N."/>
            <person name="Submissions S."/>
        </authorList>
    </citation>
    <scope>NUCLEOTIDE SEQUENCE [LARGE SCALE GENOMIC DNA]</scope>
    <source>
        <strain evidence="1 2">DSM 28214</strain>
    </source>
</reference>
<accession>A0ABY1NGH0</accession>
<evidence type="ECO:0008006" key="3">
    <source>
        <dbReference type="Google" id="ProtNLM"/>
    </source>
</evidence>
<proteinExistence type="predicted"/>
<evidence type="ECO:0000313" key="1">
    <source>
        <dbReference type="EMBL" id="SMP09051.1"/>
    </source>
</evidence>
<dbReference type="EMBL" id="FXTZ01000002">
    <property type="protein sequence ID" value="SMP09051.1"/>
    <property type="molecule type" value="Genomic_DNA"/>
</dbReference>
<protein>
    <recommendedName>
        <fullName evidence="3">Ubiquitin-like domain-containing protein</fullName>
    </recommendedName>
</protein>
<evidence type="ECO:0000313" key="2">
    <source>
        <dbReference type="Proteomes" id="UP001157960"/>
    </source>
</evidence>
<organism evidence="1 2">
    <name type="scientific">Chryseobacterium profundimaris</name>
    <dbReference type="NCBI Taxonomy" id="1387275"/>
    <lineage>
        <taxon>Bacteria</taxon>
        <taxon>Pseudomonadati</taxon>
        <taxon>Bacteroidota</taxon>
        <taxon>Flavobacteriia</taxon>
        <taxon>Flavobacteriales</taxon>
        <taxon>Weeksellaceae</taxon>
        <taxon>Chryseobacterium group</taxon>
        <taxon>Chryseobacterium</taxon>
    </lineage>
</organism>